<dbReference type="AlphaFoldDB" id="A0A3B0RR93"/>
<dbReference type="Gene3D" id="2.50.20.10">
    <property type="entry name" value="Lipoprotein localisation LolA/LolB/LppX"/>
    <property type="match status" value="1"/>
</dbReference>
<accession>A0A3B0RR93</accession>
<dbReference type="Pfam" id="PF14125">
    <property type="entry name" value="DUF4292"/>
    <property type="match status" value="1"/>
</dbReference>
<organism evidence="1">
    <name type="scientific">hydrothermal vent metagenome</name>
    <dbReference type="NCBI Taxonomy" id="652676"/>
    <lineage>
        <taxon>unclassified sequences</taxon>
        <taxon>metagenomes</taxon>
        <taxon>ecological metagenomes</taxon>
    </lineage>
</organism>
<evidence type="ECO:0000313" key="1">
    <source>
        <dbReference type="EMBL" id="VAV86105.1"/>
    </source>
</evidence>
<dbReference type="InterPro" id="IPR025634">
    <property type="entry name" value="DUF4292"/>
</dbReference>
<gene>
    <name evidence="1" type="ORF">MNBD_BACTEROID02-1105</name>
</gene>
<evidence type="ECO:0008006" key="2">
    <source>
        <dbReference type="Google" id="ProtNLM"/>
    </source>
</evidence>
<dbReference type="EMBL" id="UOEB01000292">
    <property type="protein sequence ID" value="VAV86105.1"/>
    <property type="molecule type" value="Genomic_DNA"/>
</dbReference>
<sequence>MNIIKTASLIIILLCLGCKSTKNISSTGELNKKLSSKQIIKSYTKNEVKFKTLQSRIKIEYVQGDKSQTHTVNLRIEKDKTIWMSATLGIVRAKITPTKVSFYNKLDNTYFDGDFSLISDLLGTEINFDNLQSLLLGEALFNLEEGNYIADIDENSYVLHPKRQNELLEIFLLINPLHFKMDSQQLSQISKRRLLQIDYKQYQEVGKQVLPKKVSILALEDGYETVINIDFKSIALDVDLRFPFRIPSGFNEIVIR</sequence>
<proteinExistence type="predicted"/>
<name>A0A3B0RR93_9ZZZZ</name>
<reference evidence="1" key="1">
    <citation type="submission" date="2018-06" db="EMBL/GenBank/DDBJ databases">
        <authorList>
            <person name="Zhirakovskaya E."/>
        </authorList>
    </citation>
    <scope>NUCLEOTIDE SEQUENCE</scope>
</reference>
<protein>
    <recommendedName>
        <fullName evidence="2">Deoxyuridine 5'-triphosphate nucleotidohydrolase</fullName>
    </recommendedName>
</protein>